<dbReference type="Pfam" id="PF13487">
    <property type="entry name" value="HD_5"/>
    <property type="match status" value="1"/>
</dbReference>
<gene>
    <name evidence="2" type="ORF">GCM10017781_04360</name>
</gene>
<dbReference type="EMBL" id="BNAJ01000001">
    <property type="protein sequence ID" value="GHF31255.1"/>
    <property type="molecule type" value="Genomic_DNA"/>
</dbReference>
<feature type="domain" description="HD-GYP" evidence="1">
    <location>
        <begin position="543"/>
        <end position="739"/>
    </location>
</feature>
<keyword evidence="3" id="KW-1185">Reference proteome</keyword>
<dbReference type="Gene3D" id="1.10.3210.10">
    <property type="entry name" value="Hypothetical protein af1432"/>
    <property type="match status" value="1"/>
</dbReference>
<organism evidence="2 3">
    <name type="scientific">Deinococcus metalli</name>
    <dbReference type="NCBI Taxonomy" id="1141878"/>
    <lineage>
        <taxon>Bacteria</taxon>
        <taxon>Thermotogati</taxon>
        <taxon>Deinococcota</taxon>
        <taxon>Deinococci</taxon>
        <taxon>Deinococcales</taxon>
        <taxon>Deinococcaceae</taxon>
        <taxon>Deinococcus</taxon>
    </lineage>
</organism>
<protein>
    <recommendedName>
        <fullName evidence="1">HD-GYP domain-containing protein</fullName>
    </recommendedName>
</protein>
<evidence type="ECO:0000313" key="3">
    <source>
        <dbReference type="Proteomes" id="UP000619376"/>
    </source>
</evidence>
<dbReference type="SMART" id="SM00471">
    <property type="entry name" value="HDc"/>
    <property type="match status" value="1"/>
</dbReference>
<dbReference type="CDD" id="cd00077">
    <property type="entry name" value="HDc"/>
    <property type="match status" value="1"/>
</dbReference>
<evidence type="ECO:0000259" key="1">
    <source>
        <dbReference type="PROSITE" id="PS51832"/>
    </source>
</evidence>
<name>A0ABQ3JIC7_9DEIO</name>
<dbReference type="SUPFAM" id="SSF109604">
    <property type="entry name" value="HD-domain/PDEase-like"/>
    <property type="match status" value="1"/>
</dbReference>
<dbReference type="InterPro" id="IPR037522">
    <property type="entry name" value="HD_GYP_dom"/>
</dbReference>
<sequence length="747" mass="79552">MGGDNSSGRTAHQDSAAAGSRGASVDLCLGADGEVELHPDTGMAARQAALLRLSGLPLDALLAARWGVPQLIAPPTRLRPDATLTETAVLHAASPDGTWLRLSWQDASIIPEAAPEVARPIDVPAPLLEWLRLGPEDALGEAGRLLLGSVVTRAELTDGLSLHQLCLGDAPGTVGDHALLLGSPEEPLGELRLSAAPRDVPDDVHAVAWALTQVARHARQDAEIRRREHAAQRAADLHRALLSVVSGDAPPEAVVYAATRLLHARAGTRVTTRAGIPEAYGGWVTAQLRGQVMAQLAAGMDPRPTYAVLPADELPVLIVPLGSRGPRRSAWVFQLSRRPWFLRPQALDSVLEAARHPVHADVAADTRRGAGLKAPAGSAPRSVLGLLQHLTDSDAPAALASEGLAYLTPPGSGTWGAYLSVRSANDDGQGGGVVTLSSVARSGNDADHPRPAALQAVVAAFWHTVGDAGGLSLSAPHPLLPAPLRRLCLAPVRTAGGHRLAGVLVVGNGPEEARADAQMPTLLTVLAQQITRAAERQLAMRQLSRAREQTFRVLGRVLEHRSYETKGHTDRVTSLALKLGLQLNLTYDQLTVLRWGAYLHDIGKIAIPDAVLNKEGPLNRSERGLMHEHVVIGEGLLREQELVPEGVLEIVRHHHERWDGAGYPDGLRGDGIPLLARAFAVVDVYDALTSARAYKPSWTQERSLTELARMAGHALDPRLTGVFMDMIRRGDVSVTDDQHAPFVLPAD</sequence>
<dbReference type="PANTHER" id="PTHR45228">
    <property type="entry name" value="CYCLIC DI-GMP PHOSPHODIESTERASE TM_0186-RELATED"/>
    <property type="match status" value="1"/>
</dbReference>
<dbReference type="NCBIfam" id="TIGR00277">
    <property type="entry name" value="HDIG"/>
    <property type="match status" value="1"/>
</dbReference>
<dbReference type="InterPro" id="IPR003607">
    <property type="entry name" value="HD/PDEase_dom"/>
</dbReference>
<dbReference type="Proteomes" id="UP000619376">
    <property type="component" value="Unassembled WGS sequence"/>
</dbReference>
<accession>A0ABQ3JIC7</accession>
<dbReference type="PANTHER" id="PTHR45228:SF8">
    <property type="entry name" value="TWO-COMPONENT RESPONSE REGULATOR-RELATED"/>
    <property type="match status" value="1"/>
</dbReference>
<comment type="caution">
    <text evidence="2">The sequence shown here is derived from an EMBL/GenBank/DDBJ whole genome shotgun (WGS) entry which is preliminary data.</text>
</comment>
<reference evidence="3" key="1">
    <citation type="journal article" date="2019" name="Int. J. Syst. Evol. Microbiol.">
        <title>The Global Catalogue of Microorganisms (GCM) 10K type strain sequencing project: providing services to taxonomists for standard genome sequencing and annotation.</title>
        <authorList>
            <consortium name="The Broad Institute Genomics Platform"/>
            <consortium name="The Broad Institute Genome Sequencing Center for Infectious Disease"/>
            <person name="Wu L."/>
            <person name="Ma J."/>
        </authorList>
    </citation>
    <scope>NUCLEOTIDE SEQUENCE [LARGE SCALE GENOMIC DNA]</scope>
    <source>
        <strain evidence="3">CGMCC 1.18437</strain>
    </source>
</reference>
<proteinExistence type="predicted"/>
<dbReference type="InterPro" id="IPR052020">
    <property type="entry name" value="Cyclic_di-GMP/3'3'-cGAMP_PDE"/>
</dbReference>
<dbReference type="PROSITE" id="PS51832">
    <property type="entry name" value="HD_GYP"/>
    <property type="match status" value="1"/>
</dbReference>
<dbReference type="SUPFAM" id="SSF55781">
    <property type="entry name" value="GAF domain-like"/>
    <property type="match status" value="1"/>
</dbReference>
<evidence type="ECO:0000313" key="2">
    <source>
        <dbReference type="EMBL" id="GHF31255.1"/>
    </source>
</evidence>
<dbReference type="InterPro" id="IPR006675">
    <property type="entry name" value="HDIG_dom"/>
</dbReference>